<feature type="transmembrane region" description="Helical" evidence="1">
    <location>
        <begin position="181"/>
        <end position="202"/>
    </location>
</feature>
<evidence type="ECO:0000256" key="1">
    <source>
        <dbReference type="SAM" id="Phobius"/>
    </source>
</evidence>
<dbReference type="PANTHER" id="PTHR12879">
    <property type="entry name" value="SPHINGOLIPID DELTA 4 DESATURASE/C-4 HYDROXYLASE PROTEIN DES2"/>
    <property type="match status" value="1"/>
</dbReference>
<dbReference type="GO" id="GO:0046513">
    <property type="term" value="P:ceramide biosynthetic process"/>
    <property type="evidence" value="ECO:0007669"/>
    <property type="project" value="TreeGrafter"/>
</dbReference>
<dbReference type="PANTHER" id="PTHR12879:SF8">
    <property type="entry name" value="SPHINGOLIPID DELTA(4)-DESATURASE DES1"/>
    <property type="match status" value="1"/>
</dbReference>
<dbReference type="GO" id="GO:0016020">
    <property type="term" value="C:membrane"/>
    <property type="evidence" value="ECO:0007669"/>
    <property type="project" value="GOC"/>
</dbReference>
<reference evidence="3" key="1">
    <citation type="submission" date="2020-12" db="EMBL/GenBank/DDBJ databases">
        <title>Metabolic potential, ecology and presence of endohyphal bacteria is reflected in genomic diversity of Mucoromycotina.</title>
        <authorList>
            <person name="Muszewska A."/>
            <person name="Okrasinska A."/>
            <person name="Steczkiewicz K."/>
            <person name="Drgas O."/>
            <person name="Orlowska M."/>
            <person name="Perlinska-Lenart U."/>
            <person name="Aleksandrzak-Piekarczyk T."/>
            <person name="Szatraj K."/>
            <person name="Zielenkiewicz U."/>
            <person name="Pilsyk S."/>
            <person name="Malc E."/>
            <person name="Mieczkowski P."/>
            <person name="Kruszewska J.S."/>
            <person name="Biernat P."/>
            <person name="Pawlowska J."/>
        </authorList>
    </citation>
    <scope>NUCLEOTIDE SEQUENCE</scope>
    <source>
        <strain evidence="3">WA0000067209</strain>
    </source>
</reference>
<evidence type="ECO:0000259" key="2">
    <source>
        <dbReference type="SMART" id="SM01269"/>
    </source>
</evidence>
<dbReference type="InterPro" id="IPR013866">
    <property type="entry name" value="Sphingolipid_d4-desaturase_N"/>
</dbReference>
<feature type="transmembrane region" description="Helical" evidence="1">
    <location>
        <begin position="267"/>
        <end position="285"/>
    </location>
</feature>
<sequence length="423" mass="48729">MGGQYSPQVLGQWLLVSVSQNRPRSIPARALIKKQFQFAKPFSSFANTYSDMPPFVATQQAEEAPIDHRHPLYLGTWKRSIPGIHDDFAKDDMDEPHLKRKFAILSAHPEVEKLYGTDIRTLYVSILNAVAQLALAYYFGRINFSLWQMLVAAYFVGGTMTGLSGVLIHEACHSLVLPDRFWNRIVGLIANINLPVPIAQSFRRYHLEHHTWQGVEGMDPDLPLDWEKSLIRGNAFKKTLWILIYPLMYVVRGAVQQHRQNKQPSKWELINVAFTICSNTLIVMTCGWRGLGYLFLSLWFGYSLHPGAAHFIQEHYTFDDGQETYSYYGILNVPFMNIGYHNEHHDFQKIPWSGLPALRAMASEYYDNLSYHTSWLYVHYKFITQPSIGPQSRVQRTEKEHKDGRAMLKAMRNQFVSGSLKRA</sequence>
<comment type="caution">
    <text evidence="3">The sequence shown here is derived from an EMBL/GenBank/DDBJ whole genome shotgun (WGS) entry which is preliminary data.</text>
</comment>
<evidence type="ECO:0000313" key="3">
    <source>
        <dbReference type="EMBL" id="KAG2186406.1"/>
    </source>
</evidence>
<dbReference type="InterPro" id="IPR005804">
    <property type="entry name" value="FA_desaturase_dom"/>
</dbReference>
<feature type="transmembrane region" description="Helical" evidence="1">
    <location>
        <begin position="146"/>
        <end position="169"/>
    </location>
</feature>
<dbReference type="Pfam" id="PF00487">
    <property type="entry name" value="FA_desaturase"/>
    <property type="match status" value="1"/>
</dbReference>
<dbReference type="GO" id="GO:0042284">
    <property type="term" value="F:sphingolipid delta-4 desaturase activity"/>
    <property type="evidence" value="ECO:0007669"/>
    <property type="project" value="TreeGrafter"/>
</dbReference>
<name>A0A8H7Q7X9_MORIS</name>
<dbReference type="Pfam" id="PF08557">
    <property type="entry name" value="Lipid_DES"/>
    <property type="match status" value="1"/>
</dbReference>
<organism evidence="3 4">
    <name type="scientific">Mortierella isabellina</name>
    <name type="common">Filamentous fungus</name>
    <name type="synonym">Umbelopsis isabellina</name>
    <dbReference type="NCBI Taxonomy" id="91625"/>
    <lineage>
        <taxon>Eukaryota</taxon>
        <taxon>Fungi</taxon>
        <taxon>Fungi incertae sedis</taxon>
        <taxon>Mucoromycota</taxon>
        <taxon>Mucoromycotina</taxon>
        <taxon>Umbelopsidomycetes</taxon>
        <taxon>Umbelopsidales</taxon>
        <taxon>Umbelopsidaceae</taxon>
        <taxon>Umbelopsis</taxon>
    </lineage>
</organism>
<accession>A0A8H7Q7X9</accession>
<gene>
    <name evidence="3" type="ORF">INT43_002844</name>
</gene>
<keyword evidence="1" id="KW-1133">Transmembrane helix</keyword>
<protein>
    <recommendedName>
        <fullName evidence="2">Sphingolipid delta4-desaturase N-terminal domain-containing protein</fullName>
    </recommendedName>
</protein>
<dbReference type="EMBL" id="JAEPQZ010000001">
    <property type="protein sequence ID" value="KAG2186406.1"/>
    <property type="molecule type" value="Genomic_DNA"/>
</dbReference>
<feature type="transmembrane region" description="Helical" evidence="1">
    <location>
        <begin position="239"/>
        <end position="255"/>
    </location>
</feature>
<feature type="domain" description="Sphingolipid delta4-desaturase N-terminal" evidence="2">
    <location>
        <begin position="83"/>
        <end position="121"/>
    </location>
</feature>
<proteinExistence type="predicted"/>
<dbReference type="AlphaFoldDB" id="A0A8H7Q7X9"/>
<dbReference type="OrthoDB" id="200948at2759"/>
<keyword evidence="1" id="KW-0812">Transmembrane</keyword>
<dbReference type="Proteomes" id="UP000654370">
    <property type="component" value="Unassembled WGS sequence"/>
</dbReference>
<keyword evidence="1" id="KW-0472">Membrane</keyword>
<dbReference type="SMART" id="SM01269">
    <property type="entry name" value="Lipid_DES"/>
    <property type="match status" value="1"/>
</dbReference>
<keyword evidence="4" id="KW-1185">Reference proteome</keyword>
<evidence type="ECO:0000313" key="4">
    <source>
        <dbReference type="Proteomes" id="UP000654370"/>
    </source>
</evidence>